<protein>
    <recommendedName>
        <fullName evidence="3">HTH CENPB-type domain-containing protein</fullName>
    </recommendedName>
</protein>
<dbReference type="AlphaFoldDB" id="G4Z626"/>
<accession>G4Z626</accession>
<feature type="domain" description="HTH CENPB-type" evidence="3">
    <location>
        <begin position="1"/>
        <end position="58"/>
    </location>
</feature>
<sequence length="136" mass="14720">LVRWLDAQIAKDLAVSVTAVQTQARGLVDTLKVEVDGFVVSDAWVDTFVRHNILNCPFGLSDSEPTTDGEDDKVHARVAAKKTVKSVRTHADTEAGSKAGKTSRRVVKPLASKTDSRRPAPTKVTCPPAGKRKRES</sequence>
<keyword evidence="1" id="KW-0238">DNA-binding</keyword>
<evidence type="ECO:0000256" key="1">
    <source>
        <dbReference type="ARBA" id="ARBA00023125"/>
    </source>
</evidence>
<dbReference type="InterPro" id="IPR006600">
    <property type="entry name" value="HTH_CenpB_DNA-bd_dom"/>
</dbReference>
<dbReference type="OMA" id="WLEIQIV"/>
<keyword evidence="5" id="KW-1185">Reference proteome</keyword>
<evidence type="ECO:0000256" key="2">
    <source>
        <dbReference type="SAM" id="MobiDB-lite"/>
    </source>
</evidence>
<feature type="non-terminal residue" evidence="4">
    <location>
        <position position="136"/>
    </location>
</feature>
<evidence type="ECO:0000313" key="5">
    <source>
        <dbReference type="Proteomes" id="UP000002640"/>
    </source>
</evidence>
<gene>
    <name evidence="4" type="ORF">PHYSODRAFT_391596</name>
</gene>
<name>G4Z626_PHYSP</name>
<dbReference type="RefSeq" id="XP_009523664.1">
    <property type="nucleotide sequence ID" value="XM_009525369.1"/>
</dbReference>
<dbReference type="Proteomes" id="UP000002640">
    <property type="component" value="Unassembled WGS sequence"/>
</dbReference>
<organism evidence="4 5">
    <name type="scientific">Phytophthora sojae (strain P6497)</name>
    <name type="common">Soybean stem and root rot agent</name>
    <name type="synonym">Phytophthora megasperma f. sp. glycines</name>
    <dbReference type="NCBI Taxonomy" id="1094619"/>
    <lineage>
        <taxon>Eukaryota</taxon>
        <taxon>Sar</taxon>
        <taxon>Stramenopiles</taxon>
        <taxon>Oomycota</taxon>
        <taxon>Peronosporomycetes</taxon>
        <taxon>Peronosporales</taxon>
        <taxon>Peronosporaceae</taxon>
        <taxon>Phytophthora</taxon>
    </lineage>
</organism>
<proteinExistence type="predicted"/>
<dbReference type="InParanoid" id="G4Z626"/>
<dbReference type="GO" id="GO:0003677">
    <property type="term" value="F:DNA binding"/>
    <property type="evidence" value="ECO:0007669"/>
    <property type="project" value="UniProtKB-KW"/>
</dbReference>
<feature type="region of interest" description="Disordered" evidence="2">
    <location>
        <begin position="81"/>
        <end position="136"/>
    </location>
</feature>
<feature type="non-terminal residue" evidence="4">
    <location>
        <position position="1"/>
    </location>
</feature>
<dbReference type="GeneID" id="20651134"/>
<evidence type="ECO:0000259" key="3">
    <source>
        <dbReference type="PROSITE" id="PS51253"/>
    </source>
</evidence>
<dbReference type="EMBL" id="JH159153">
    <property type="protein sequence ID" value="EGZ20947.1"/>
    <property type="molecule type" value="Genomic_DNA"/>
</dbReference>
<dbReference type="PROSITE" id="PS51253">
    <property type="entry name" value="HTH_CENPB"/>
    <property type="match status" value="1"/>
</dbReference>
<reference evidence="4 5" key="1">
    <citation type="journal article" date="2006" name="Science">
        <title>Phytophthora genome sequences uncover evolutionary origins and mechanisms of pathogenesis.</title>
        <authorList>
            <person name="Tyler B.M."/>
            <person name="Tripathy S."/>
            <person name="Zhang X."/>
            <person name="Dehal P."/>
            <person name="Jiang R.H."/>
            <person name="Aerts A."/>
            <person name="Arredondo F.D."/>
            <person name="Baxter L."/>
            <person name="Bensasson D."/>
            <person name="Beynon J.L."/>
            <person name="Chapman J."/>
            <person name="Damasceno C.M."/>
            <person name="Dorrance A.E."/>
            <person name="Dou D."/>
            <person name="Dickerman A.W."/>
            <person name="Dubchak I.L."/>
            <person name="Garbelotto M."/>
            <person name="Gijzen M."/>
            <person name="Gordon S.G."/>
            <person name="Govers F."/>
            <person name="Grunwald N.J."/>
            <person name="Huang W."/>
            <person name="Ivors K.L."/>
            <person name="Jones R.W."/>
            <person name="Kamoun S."/>
            <person name="Krampis K."/>
            <person name="Lamour K.H."/>
            <person name="Lee M.K."/>
            <person name="McDonald W.H."/>
            <person name="Medina M."/>
            <person name="Meijer H.J."/>
            <person name="Nordberg E.K."/>
            <person name="Maclean D.J."/>
            <person name="Ospina-Giraldo M.D."/>
            <person name="Morris P.F."/>
            <person name="Phuntumart V."/>
            <person name="Putnam N.H."/>
            <person name="Rash S."/>
            <person name="Rose J.K."/>
            <person name="Sakihama Y."/>
            <person name="Salamov A.A."/>
            <person name="Savidor A."/>
            <person name="Scheuring C.F."/>
            <person name="Smith B.M."/>
            <person name="Sobral B.W."/>
            <person name="Terry A."/>
            <person name="Torto-Alalibo T.A."/>
            <person name="Win J."/>
            <person name="Xu Z."/>
            <person name="Zhang H."/>
            <person name="Grigoriev I.V."/>
            <person name="Rokhsar D.S."/>
            <person name="Boore J.L."/>
        </authorList>
    </citation>
    <scope>NUCLEOTIDE SEQUENCE [LARGE SCALE GENOMIC DNA]</scope>
    <source>
        <strain evidence="4 5">P6497</strain>
    </source>
</reference>
<evidence type="ECO:0000313" key="4">
    <source>
        <dbReference type="EMBL" id="EGZ20947.1"/>
    </source>
</evidence>
<dbReference type="KEGG" id="psoj:PHYSODRAFT_391596"/>